<protein>
    <submittedName>
        <fullName evidence="1">22338_t:CDS:1</fullName>
    </submittedName>
</protein>
<accession>A0A9N9NIE2</accession>
<proteinExistence type="predicted"/>
<name>A0A9N9NIE2_9GLOM</name>
<evidence type="ECO:0000313" key="2">
    <source>
        <dbReference type="Proteomes" id="UP000789759"/>
    </source>
</evidence>
<comment type="caution">
    <text evidence="1">The sequence shown here is derived from an EMBL/GenBank/DDBJ whole genome shotgun (WGS) entry which is preliminary data.</text>
</comment>
<dbReference type="Proteomes" id="UP000789759">
    <property type="component" value="Unassembled WGS sequence"/>
</dbReference>
<reference evidence="1" key="1">
    <citation type="submission" date="2021-06" db="EMBL/GenBank/DDBJ databases">
        <authorList>
            <person name="Kallberg Y."/>
            <person name="Tangrot J."/>
            <person name="Rosling A."/>
        </authorList>
    </citation>
    <scope>NUCLEOTIDE SEQUENCE</scope>
    <source>
        <strain evidence="1">FL966</strain>
    </source>
</reference>
<dbReference type="EMBL" id="CAJVQA010015025">
    <property type="protein sequence ID" value="CAG8734679.1"/>
    <property type="molecule type" value="Genomic_DNA"/>
</dbReference>
<sequence length="149" mass="17553">MQLYSTLNNHTLREVRRGAEMMSSFLPSQKEFELFEELIVILSSFDEATQFLSGSKYLTLGFITPMLEELVRWLKYFTDQNDEVILVRNIILDNLIEQDLHCSTIQIMHHQFDELNSTQPTNDDTTLTNNDDTILHQYKKLKMSFFSHL</sequence>
<gene>
    <name evidence="1" type="ORF">CPELLU_LOCUS13716</name>
</gene>
<evidence type="ECO:0000313" key="1">
    <source>
        <dbReference type="EMBL" id="CAG8734679.1"/>
    </source>
</evidence>
<dbReference type="AlphaFoldDB" id="A0A9N9NIE2"/>
<organism evidence="1 2">
    <name type="scientific">Cetraspora pellucida</name>
    <dbReference type="NCBI Taxonomy" id="1433469"/>
    <lineage>
        <taxon>Eukaryota</taxon>
        <taxon>Fungi</taxon>
        <taxon>Fungi incertae sedis</taxon>
        <taxon>Mucoromycota</taxon>
        <taxon>Glomeromycotina</taxon>
        <taxon>Glomeromycetes</taxon>
        <taxon>Diversisporales</taxon>
        <taxon>Gigasporaceae</taxon>
        <taxon>Cetraspora</taxon>
    </lineage>
</organism>
<keyword evidence="2" id="KW-1185">Reference proteome</keyword>
<dbReference type="OrthoDB" id="2309955at2759"/>